<dbReference type="AlphaFoldDB" id="A0A1N7RI61"/>
<reference evidence="1 2" key="1">
    <citation type="submission" date="2016-12" db="EMBL/GenBank/DDBJ databases">
        <authorList>
            <person name="Song W.-J."/>
            <person name="Kurnit D.M."/>
        </authorList>
    </citation>
    <scope>NUCLEOTIDE SEQUENCE [LARGE SCALE GENOMIC DNA]</scope>
    <source>
        <strain evidence="1 2">STM7296</strain>
    </source>
</reference>
<gene>
    <name evidence="1" type="ORF">BN2475_10002</name>
</gene>
<keyword evidence="2" id="KW-1185">Reference proteome</keyword>
<evidence type="ECO:0000313" key="2">
    <source>
        <dbReference type="Proteomes" id="UP000187012"/>
    </source>
</evidence>
<dbReference type="EMBL" id="CYGX02000001">
    <property type="protein sequence ID" value="SIT34846.1"/>
    <property type="molecule type" value="Genomic_DNA"/>
</dbReference>
<sequence length="58" mass="6570">MHLSRSSTTALAEFADTPHALAKSKDIKRAWVAETQRIKNRAKPLICLDLRSQTEILH</sequence>
<dbReference type="Proteomes" id="UP000187012">
    <property type="component" value="Unassembled WGS sequence"/>
</dbReference>
<accession>A0A1N7RI61</accession>
<name>A0A1N7RI61_9BURK</name>
<protein>
    <submittedName>
        <fullName evidence="1">Uncharacterized protein</fullName>
    </submittedName>
</protein>
<evidence type="ECO:0000313" key="1">
    <source>
        <dbReference type="EMBL" id="SIT34846.1"/>
    </source>
</evidence>
<proteinExistence type="predicted"/>
<organism evidence="1 2">
    <name type="scientific">Paraburkholderia ribeironis</name>
    <dbReference type="NCBI Taxonomy" id="1247936"/>
    <lineage>
        <taxon>Bacteria</taxon>
        <taxon>Pseudomonadati</taxon>
        <taxon>Pseudomonadota</taxon>
        <taxon>Betaproteobacteria</taxon>
        <taxon>Burkholderiales</taxon>
        <taxon>Burkholderiaceae</taxon>
        <taxon>Paraburkholderia</taxon>
    </lineage>
</organism>